<evidence type="ECO:0000256" key="1">
    <source>
        <dbReference type="PROSITE-ProRule" id="PRU00152"/>
    </source>
</evidence>
<protein>
    <recommendedName>
        <fullName evidence="2">PLAT domain-containing protein</fullName>
    </recommendedName>
</protein>
<name>A0A1H0URB0_9CLOT</name>
<feature type="domain" description="PLAT" evidence="2">
    <location>
        <begin position="1"/>
        <end position="58"/>
    </location>
</feature>
<dbReference type="PROSITE" id="PS50095">
    <property type="entry name" value="PLAT"/>
    <property type="match status" value="1"/>
</dbReference>
<sequence>MEEEYVAIINKFKFENDEFNSIHVSDEDGKLIDIIDIEFTYKEEMFKTLCNEWIKENE</sequence>
<dbReference type="EMBL" id="JACKWY010000009">
    <property type="protein sequence ID" value="MBB6715894.1"/>
    <property type="molecule type" value="Genomic_DNA"/>
</dbReference>
<accession>A0A1H0URB0</accession>
<gene>
    <name evidence="3" type="ORF">H7E68_14405</name>
    <name evidence="4" type="ORF">SAMN04488529_11224</name>
</gene>
<keyword evidence="5" id="KW-1185">Reference proteome</keyword>
<reference evidence="3 6" key="2">
    <citation type="submission" date="2020-08" db="EMBL/GenBank/DDBJ databases">
        <title>Clostridia isolated from Swiss meat.</title>
        <authorList>
            <person name="Wambui J."/>
            <person name="Stevens M.J.A."/>
            <person name="Stephan R."/>
        </authorList>
    </citation>
    <scope>NUCLEOTIDE SEQUENCE [LARGE SCALE GENOMIC DNA]</scope>
    <source>
        <strain evidence="3 6">CM001</strain>
    </source>
</reference>
<dbReference type="RefSeq" id="WP_167866174.1">
    <property type="nucleotide sequence ID" value="NZ_CP071376.1"/>
</dbReference>
<comment type="caution">
    <text evidence="1">Lacks conserved residue(s) required for the propagation of feature annotation.</text>
</comment>
<evidence type="ECO:0000313" key="3">
    <source>
        <dbReference type="EMBL" id="MBB6715894.1"/>
    </source>
</evidence>
<evidence type="ECO:0000313" key="5">
    <source>
        <dbReference type="Proteomes" id="UP000198597"/>
    </source>
</evidence>
<dbReference type="STRING" id="94869.SAMN04488529_11224"/>
<organism evidence="4 5">
    <name type="scientific">Clostridium gasigenes</name>
    <dbReference type="NCBI Taxonomy" id="94869"/>
    <lineage>
        <taxon>Bacteria</taxon>
        <taxon>Bacillati</taxon>
        <taxon>Bacillota</taxon>
        <taxon>Clostridia</taxon>
        <taxon>Eubacteriales</taxon>
        <taxon>Clostridiaceae</taxon>
        <taxon>Clostridium</taxon>
    </lineage>
</organism>
<dbReference type="Proteomes" id="UP000198597">
    <property type="component" value="Unassembled WGS sequence"/>
</dbReference>
<dbReference type="AlphaFoldDB" id="A0A1H0URB0"/>
<dbReference type="Proteomes" id="UP000585258">
    <property type="component" value="Unassembled WGS sequence"/>
</dbReference>
<dbReference type="InterPro" id="IPR001024">
    <property type="entry name" value="PLAT/LH2_dom"/>
</dbReference>
<proteinExistence type="predicted"/>
<evidence type="ECO:0000313" key="4">
    <source>
        <dbReference type="EMBL" id="SDP68356.1"/>
    </source>
</evidence>
<evidence type="ECO:0000259" key="2">
    <source>
        <dbReference type="PROSITE" id="PS50095"/>
    </source>
</evidence>
<evidence type="ECO:0000313" key="6">
    <source>
        <dbReference type="Proteomes" id="UP000585258"/>
    </source>
</evidence>
<reference evidence="4 5" key="1">
    <citation type="submission" date="2016-10" db="EMBL/GenBank/DDBJ databases">
        <authorList>
            <person name="de Groot N.N."/>
        </authorList>
    </citation>
    <scope>NUCLEOTIDE SEQUENCE [LARGE SCALE GENOMIC DNA]</scope>
    <source>
        <strain evidence="4 5">DSM 12272</strain>
    </source>
</reference>
<dbReference type="GeneID" id="65308148"/>
<dbReference type="EMBL" id="FNJM01000012">
    <property type="protein sequence ID" value="SDP68356.1"/>
    <property type="molecule type" value="Genomic_DNA"/>
</dbReference>